<dbReference type="GO" id="GO:0000978">
    <property type="term" value="F:RNA polymerase II cis-regulatory region sequence-specific DNA binding"/>
    <property type="evidence" value="ECO:0007669"/>
    <property type="project" value="TreeGrafter"/>
</dbReference>
<evidence type="ECO:0000256" key="1">
    <source>
        <dbReference type="ARBA" id="ARBA00023015"/>
    </source>
</evidence>
<dbReference type="HOGENOM" id="CLU_576216_0_0_1"/>
<dbReference type="AlphaFoldDB" id="W9WTD0"/>
<dbReference type="GO" id="GO:0005634">
    <property type="term" value="C:nucleus"/>
    <property type="evidence" value="ECO:0007669"/>
    <property type="project" value="TreeGrafter"/>
</dbReference>
<dbReference type="EMBL" id="AMGX01000015">
    <property type="protein sequence ID" value="EXJ67881.1"/>
    <property type="molecule type" value="Genomic_DNA"/>
</dbReference>
<evidence type="ECO:0000259" key="6">
    <source>
        <dbReference type="SMART" id="SM00906"/>
    </source>
</evidence>
<keyword evidence="4" id="KW-0539">Nucleus</keyword>
<keyword evidence="8" id="KW-1185">Reference proteome</keyword>
<feature type="domain" description="Xylanolytic transcriptional activator regulatory" evidence="6">
    <location>
        <begin position="259"/>
        <end position="338"/>
    </location>
</feature>
<keyword evidence="2" id="KW-0238">DNA-binding</keyword>
<feature type="region of interest" description="Disordered" evidence="5">
    <location>
        <begin position="1"/>
        <end position="31"/>
    </location>
</feature>
<feature type="region of interest" description="Disordered" evidence="5">
    <location>
        <begin position="380"/>
        <end position="414"/>
    </location>
</feature>
<reference evidence="7 8" key="1">
    <citation type="submission" date="2013-03" db="EMBL/GenBank/DDBJ databases">
        <title>The Genome Sequence of Cladophialophora psammophila CBS 110553.</title>
        <authorList>
            <consortium name="The Broad Institute Genomics Platform"/>
            <person name="Cuomo C."/>
            <person name="de Hoog S."/>
            <person name="Gorbushina A."/>
            <person name="Walker B."/>
            <person name="Young S.K."/>
            <person name="Zeng Q."/>
            <person name="Gargeya S."/>
            <person name="Fitzgerald M."/>
            <person name="Haas B."/>
            <person name="Abouelleil A."/>
            <person name="Allen A.W."/>
            <person name="Alvarado L."/>
            <person name="Arachchi H.M."/>
            <person name="Berlin A.M."/>
            <person name="Chapman S.B."/>
            <person name="Gainer-Dewar J."/>
            <person name="Goldberg J."/>
            <person name="Griggs A."/>
            <person name="Gujja S."/>
            <person name="Hansen M."/>
            <person name="Howarth C."/>
            <person name="Imamovic A."/>
            <person name="Ireland A."/>
            <person name="Larimer J."/>
            <person name="McCowan C."/>
            <person name="Murphy C."/>
            <person name="Pearson M."/>
            <person name="Poon T.W."/>
            <person name="Priest M."/>
            <person name="Roberts A."/>
            <person name="Saif S."/>
            <person name="Shea T."/>
            <person name="Sisk P."/>
            <person name="Sykes S."/>
            <person name="Wortman J."/>
            <person name="Nusbaum C."/>
            <person name="Birren B."/>
        </authorList>
    </citation>
    <scope>NUCLEOTIDE SEQUENCE [LARGE SCALE GENOMIC DNA]</scope>
    <source>
        <strain evidence="7 8">CBS 110553</strain>
    </source>
</reference>
<keyword evidence="1" id="KW-0805">Transcription regulation</keyword>
<evidence type="ECO:0000256" key="2">
    <source>
        <dbReference type="ARBA" id="ARBA00023125"/>
    </source>
</evidence>
<proteinExistence type="predicted"/>
<feature type="compositionally biased region" description="Polar residues" evidence="5">
    <location>
        <begin position="380"/>
        <end position="400"/>
    </location>
</feature>
<evidence type="ECO:0000313" key="8">
    <source>
        <dbReference type="Proteomes" id="UP000019471"/>
    </source>
</evidence>
<organism evidence="7 8">
    <name type="scientific">Cladophialophora psammophila CBS 110553</name>
    <dbReference type="NCBI Taxonomy" id="1182543"/>
    <lineage>
        <taxon>Eukaryota</taxon>
        <taxon>Fungi</taxon>
        <taxon>Dikarya</taxon>
        <taxon>Ascomycota</taxon>
        <taxon>Pezizomycotina</taxon>
        <taxon>Eurotiomycetes</taxon>
        <taxon>Chaetothyriomycetidae</taxon>
        <taxon>Chaetothyriales</taxon>
        <taxon>Herpotrichiellaceae</taxon>
        <taxon>Cladophialophora</taxon>
    </lineage>
</organism>
<dbReference type="Proteomes" id="UP000019471">
    <property type="component" value="Unassembled WGS sequence"/>
</dbReference>
<dbReference type="GO" id="GO:0008270">
    <property type="term" value="F:zinc ion binding"/>
    <property type="evidence" value="ECO:0007669"/>
    <property type="project" value="InterPro"/>
</dbReference>
<accession>W9WTD0</accession>
<feature type="compositionally biased region" description="Basic and acidic residues" evidence="5">
    <location>
        <begin position="1"/>
        <end position="26"/>
    </location>
</feature>
<dbReference type="GO" id="GO:0000981">
    <property type="term" value="F:DNA-binding transcription factor activity, RNA polymerase II-specific"/>
    <property type="evidence" value="ECO:0007669"/>
    <property type="project" value="TreeGrafter"/>
</dbReference>
<gene>
    <name evidence="7" type="ORF">A1O5_09228</name>
</gene>
<dbReference type="STRING" id="1182543.W9WTD0"/>
<dbReference type="RefSeq" id="XP_007747997.1">
    <property type="nucleotide sequence ID" value="XM_007749807.1"/>
</dbReference>
<dbReference type="InterPro" id="IPR007219">
    <property type="entry name" value="XnlR_reg_dom"/>
</dbReference>
<dbReference type="PANTHER" id="PTHR47424:SF3">
    <property type="entry name" value="REGULATORY PROTEIN GAL4"/>
    <property type="match status" value="1"/>
</dbReference>
<dbReference type="GO" id="GO:0000435">
    <property type="term" value="P:positive regulation of transcription from RNA polymerase II promoter by galactose"/>
    <property type="evidence" value="ECO:0007669"/>
    <property type="project" value="TreeGrafter"/>
</dbReference>
<dbReference type="CDD" id="cd12148">
    <property type="entry name" value="fungal_TF_MHR"/>
    <property type="match status" value="1"/>
</dbReference>
<dbReference type="GeneID" id="19193924"/>
<comment type="caution">
    <text evidence="7">The sequence shown here is derived from an EMBL/GenBank/DDBJ whole genome shotgun (WGS) entry which is preliminary data.</text>
</comment>
<sequence>MTGDGHHGPKHMEPLSDHAKDQRKIDTSQGHHNFQVDGMGIVVNDGLVYSLPEDEESLYFGQSSTYNFVHQAQRILRESNRSFLEADQFLDESYPSDQYAAESTRRRVAAFDDYVLPPKKEADGLMAIFWSRVYPLYPFLDQSTFQAAYEDLWASNMQPAHSYLTTSQYYTKLGPAIDDIPESRRFHILLNAIFAVCSYCEVSDTRERQIQRGALFWKRWKRLLQLDFDIFNRPRLIFIQALLYSAVYLQSSSELTGACWNLTSIAVRMAQALGLHCHRKSPTWQQKRGVETCCLRWRTWAGCVLMDRRSATIYGRPPMTTSRTAQWLIPSELAIQRESLTESDRNAVTFLSHSVQLQEHLSDIVTKFYDETETDTAITSWDGSGSATPWPPRTSNKQGSTTTTTTTTPYHSHHRHRMEMDDFVAVEAALVSWESKLPDSLRLPELAVLRATPEKFRDISRQAVVLRGQ</sequence>
<dbReference type="Pfam" id="PF04082">
    <property type="entry name" value="Fungal_trans"/>
    <property type="match status" value="1"/>
</dbReference>
<dbReference type="PANTHER" id="PTHR47424">
    <property type="entry name" value="REGULATORY PROTEIN GAL4"/>
    <property type="match status" value="1"/>
</dbReference>
<keyword evidence="3" id="KW-0804">Transcription</keyword>
<evidence type="ECO:0000256" key="3">
    <source>
        <dbReference type="ARBA" id="ARBA00023163"/>
    </source>
</evidence>
<dbReference type="SMART" id="SM00906">
    <property type="entry name" value="Fungal_trans"/>
    <property type="match status" value="1"/>
</dbReference>
<evidence type="ECO:0000256" key="5">
    <source>
        <dbReference type="SAM" id="MobiDB-lite"/>
    </source>
</evidence>
<protein>
    <recommendedName>
        <fullName evidence="6">Xylanolytic transcriptional activator regulatory domain-containing protein</fullName>
    </recommendedName>
</protein>
<evidence type="ECO:0000313" key="7">
    <source>
        <dbReference type="EMBL" id="EXJ67881.1"/>
    </source>
</evidence>
<dbReference type="OrthoDB" id="4132787at2759"/>
<dbReference type="GO" id="GO:0006351">
    <property type="term" value="P:DNA-templated transcription"/>
    <property type="evidence" value="ECO:0007669"/>
    <property type="project" value="InterPro"/>
</dbReference>
<dbReference type="InterPro" id="IPR051127">
    <property type="entry name" value="Fungal_SecMet_Regulators"/>
</dbReference>
<name>W9WTD0_9EURO</name>
<evidence type="ECO:0000256" key="4">
    <source>
        <dbReference type="ARBA" id="ARBA00023242"/>
    </source>
</evidence>